<name>A0AA86N3S8_9EUKA</name>
<evidence type="ECO:0000313" key="2">
    <source>
        <dbReference type="EMBL" id="CAI9912427.1"/>
    </source>
</evidence>
<evidence type="ECO:0000256" key="1">
    <source>
        <dbReference type="SAM" id="MobiDB-lite"/>
    </source>
</evidence>
<gene>
    <name evidence="3" type="ORF">HINF_LOCUS57882</name>
    <name evidence="2" type="ORF">HINF_LOCUS72</name>
</gene>
<comment type="caution">
    <text evidence="2">The sequence shown here is derived from an EMBL/GenBank/DDBJ whole genome shotgun (WGS) entry which is preliminary data.</text>
</comment>
<evidence type="ECO:0000313" key="4">
    <source>
        <dbReference type="Proteomes" id="UP001642409"/>
    </source>
</evidence>
<evidence type="ECO:0000313" key="3">
    <source>
        <dbReference type="EMBL" id="CAL6076837.1"/>
    </source>
</evidence>
<keyword evidence="4" id="KW-1185">Reference proteome</keyword>
<feature type="region of interest" description="Disordered" evidence="1">
    <location>
        <begin position="269"/>
        <end position="303"/>
    </location>
</feature>
<proteinExistence type="predicted"/>
<dbReference type="EMBL" id="CAXDID020000321">
    <property type="protein sequence ID" value="CAL6076837.1"/>
    <property type="molecule type" value="Genomic_DNA"/>
</dbReference>
<sequence>MESSQSDAAPKQNGRKIDPRYKEEELALAKQIKAMEQSVMAGFDKFWEENQSKFEQSRRQVYNRLKQTCKQITNQKLNTQITEHLRLFLLAGIEEKNYNVAVNLSDTPDKYAAVLLRQDEVPTQFTKSNASEEMFLEILEVILEGLNKDSILKLHFTTTTFQKFFTAFKKFTIQKKCILKQFEQIKCHILVEFEPLTEKMITTIAKLLPPGNDLLVENEFEQENLENDEEEESEEEEETELVQKAEKKAVKEKVVKEKIVKEKIVKEKPEKKVAEKPAKKEPAKKPAKKQAKKRDESDDEYTE</sequence>
<organism evidence="2">
    <name type="scientific">Hexamita inflata</name>
    <dbReference type="NCBI Taxonomy" id="28002"/>
    <lineage>
        <taxon>Eukaryota</taxon>
        <taxon>Metamonada</taxon>
        <taxon>Diplomonadida</taxon>
        <taxon>Hexamitidae</taxon>
        <taxon>Hexamitinae</taxon>
        <taxon>Hexamita</taxon>
    </lineage>
</organism>
<dbReference type="AlphaFoldDB" id="A0AA86N3S8"/>
<feature type="region of interest" description="Disordered" evidence="1">
    <location>
        <begin position="1"/>
        <end position="22"/>
    </location>
</feature>
<feature type="compositionally biased region" description="Basic and acidic residues" evidence="1">
    <location>
        <begin position="269"/>
        <end position="284"/>
    </location>
</feature>
<feature type="compositionally biased region" description="Acidic residues" evidence="1">
    <location>
        <begin position="222"/>
        <end position="240"/>
    </location>
</feature>
<reference evidence="3 4" key="2">
    <citation type="submission" date="2024-07" db="EMBL/GenBank/DDBJ databases">
        <authorList>
            <person name="Akdeniz Z."/>
        </authorList>
    </citation>
    <scope>NUCLEOTIDE SEQUENCE [LARGE SCALE GENOMIC DNA]</scope>
</reference>
<protein>
    <submittedName>
        <fullName evidence="2">Cytochrome c oxidase assembly factor 8</fullName>
    </submittedName>
    <submittedName>
        <fullName evidence="3">Cytochrome_c oxidase assembly factor 8</fullName>
    </submittedName>
</protein>
<feature type="region of interest" description="Disordered" evidence="1">
    <location>
        <begin position="222"/>
        <end position="244"/>
    </location>
</feature>
<dbReference type="Proteomes" id="UP001642409">
    <property type="component" value="Unassembled WGS sequence"/>
</dbReference>
<accession>A0AA86N3S8</accession>
<dbReference type="EMBL" id="CATOUU010000001">
    <property type="protein sequence ID" value="CAI9912427.1"/>
    <property type="molecule type" value="Genomic_DNA"/>
</dbReference>
<reference evidence="2" key="1">
    <citation type="submission" date="2023-06" db="EMBL/GenBank/DDBJ databases">
        <authorList>
            <person name="Kurt Z."/>
        </authorList>
    </citation>
    <scope>NUCLEOTIDE SEQUENCE</scope>
</reference>